<evidence type="ECO:0000256" key="5">
    <source>
        <dbReference type="SAM" id="Phobius"/>
    </source>
</evidence>
<gene>
    <name evidence="6" type="ORF">Fmac_010713</name>
</gene>
<dbReference type="SUPFAM" id="SSF103506">
    <property type="entry name" value="Mitochondrial carrier"/>
    <property type="match status" value="1"/>
</dbReference>
<comment type="subcellular location">
    <subcellularLocation>
        <location evidence="1">Membrane</location>
    </subcellularLocation>
</comment>
<dbReference type="Gene3D" id="1.50.40.10">
    <property type="entry name" value="Mitochondrial carrier domain"/>
    <property type="match status" value="1"/>
</dbReference>
<feature type="compositionally biased region" description="Low complexity" evidence="4">
    <location>
        <begin position="48"/>
        <end position="61"/>
    </location>
</feature>
<feature type="transmembrane region" description="Helical" evidence="5">
    <location>
        <begin position="244"/>
        <end position="262"/>
    </location>
</feature>
<evidence type="ECO:0000313" key="7">
    <source>
        <dbReference type="Proteomes" id="UP001603857"/>
    </source>
</evidence>
<evidence type="ECO:0000313" key="6">
    <source>
        <dbReference type="EMBL" id="KAL2336267.1"/>
    </source>
</evidence>
<keyword evidence="7" id="KW-1185">Reference proteome</keyword>
<keyword evidence="5" id="KW-1133">Transmembrane helix</keyword>
<evidence type="ECO:0000256" key="4">
    <source>
        <dbReference type="SAM" id="MobiDB-lite"/>
    </source>
</evidence>
<evidence type="ECO:0000256" key="1">
    <source>
        <dbReference type="ARBA" id="ARBA00004370"/>
    </source>
</evidence>
<reference evidence="6 7" key="1">
    <citation type="submission" date="2024-08" db="EMBL/GenBank/DDBJ databases">
        <title>Insights into the chromosomal genome structure of Flemingia macrophylla.</title>
        <authorList>
            <person name="Ding Y."/>
            <person name="Zhao Y."/>
            <person name="Bi W."/>
            <person name="Wu M."/>
            <person name="Zhao G."/>
            <person name="Gong Y."/>
            <person name="Li W."/>
            <person name="Zhang P."/>
        </authorList>
    </citation>
    <scope>NUCLEOTIDE SEQUENCE [LARGE SCALE GENOMIC DNA]</scope>
    <source>
        <strain evidence="6">DYQJB</strain>
        <tissue evidence="6">Leaf</tissue>
    </source>
</reference>
<dbReference type="GO" id="GO:0016020">
    <property type="term" value="C:membrane"/>
    <property type="evidence" value="ECO:0007669"/>
    <property type="project" value="UniProtKB-SubCell"/>
</dbReference>
<comment type="caution">
    <text evidence="6">The sequence shown here is derived from an EMBL/GenBank/DDBJ whole genome shotgun (WGS) entry which is preliminary data.</text>
</comment>
<dbReference type="AlphaFoldDB" id="A0ABD1MKD0"/>
<dbReference type="EMBL" id="JBGMDY010000004">
    <property type="protein sequence ID" value="KAL2336267.1"/>
    <property type="molecule type" value="Genomic_DNA"/>
</dbReference>
<proteinExistence type="predicted"/>
<organism evidence="6 7">
    <name type="scientific">Flemingia macrophylla</name>
    <dbReference type="NCBI Taxonomy" id="520843"/>
    <lineage>
        <taxon>Eukaryota</taxon>
        <taxon>Viridiplantae</taxon>
        <taxon>Streptophyta</taxon>
        <taxon>Embryophyta</taxon>
        <taxon>Tracheophyta</taxon>
        <taxon>Spermatophyta</taxon>
        <taxon>Magnoliopsida</taxon>
        <taxon>eudicotyledons</taxon>
        <taxon>Gunneridae</taxon>
        <taxon>Pentapetalae</taxon>
        <taxon>rosids</taxon>
        <taxon>fabids</taxon>
        <taxon>Fabales</taxon>
        <taxon>Fabaceae</taxon>
        <taxon>Papilionoideae</taxon>
        <taxon>50 kb inversion clade</taxon>
        <taxon>NPAAA clade</taxon>
        <taxon>indigoferoid/millettioid clade</taxon>
        <taxon>Phaseoleae</taxon>
        <taxon>Flemingia</taxon>
    </lineage>
</organism>
<protein>
    <submittedName>
        <fullName evidence="6">Uncharacterized protein</fullName>
    </submittedName>
</protein>
<name>A0ABD1MKD0_9FABA</name>
<keyword evidence="2 5" id="KW-0812">Transmembrane</keyword>
<sequence>MSVLWASRHYIFAVRHATPPRRVTPSRRSSPRRAFPPPHLASLHRDVPQVTPPRRVTQPRRSSPRRPPRLALTSRLASPRRLTPLHLASTLCRLARSRLAAISPHPPNGGASGMLATYVIQPIDMINVMSSSHLFVLIPPNGIIGLSDFRCGIQIYSFCVRIQLGQGSAAQVTTTMLKNEGVAAFYKYGQMVCAVFPSLVCIYLAIDLQVKEGASSVSGFFAAACSFPFDYVKTQIQKMQPDAVAFLVAFLLLIVLLDSHIWSSL</sequence>
<evidence type="ECO:0000256" key="2">
    <source>
        <dbReference type="ARBA" id="ARBA00022692"/>
    </source>
</evidence>
<keyword evidence="3 5" id="KW-0472">Membrane</keyword>
<feature type="region of interest" description="Disordered" evidence="4">
    <location>
        <begin position="19"/>
        <end position="75"/>
    </location>
</feature>
<evidence type="ECO:0000256" key="3">
    <source>
        <dbReference type="ARBA" id="ARBA00023136"/>
    </source>
</evidence>
<dbReference type="InterPro" id="IPR023395">
    <property type="entry name" value="MCP_dom_sf"/>
</dbReference>
<dbReference type="Proteomes" id="UP001603857">
    <property type="component" value="Unassembled WGS sequence"/>
</dbReference>
<accession>A0ABD1MKD0</accession>